<evidence type="ECO:0000256" key="1">
    <source>
        <dbReference type="ARBA" id="ARBA00023015"/>
    </source>
</evidence>
<dbReference type="PANTHER" id="PTHR30055:SF234">
    <property type="entry name" value="HTH-TYPE TRANSCRIPTIONAL REGULATOR BETI"/>
    <property type="match status" value="1"/>
</dbReference>
<sequence>MAPGLRDAKRAAVAQRLAATTFSQVRERGFGAVTVDDVVAEVEVSRRTFSNYYSCKEAAVAAVVVHRVEAALREWRPPAAGDPLKLVSDLVEHQIRVGSFHSLTEVARLAVGHPQLVPFVREAQWQLWVAVGDRVLECLPQAADDDRETVRLAVGALFGLVSASLLGAGDRSEALTIRAAVRRGISRLATGLRRDAQSHP</sequence>
<dbReference type="InterPro" id="IPR009057">
    <property type="entry name" value="Homeodomain-like_sf"/>
</dbReference>
<dbReference type="SUPFAM" id="SSF46689">
    <property type="entry name" value="Homeodomain-like"/>
    <property type="match status" value="1"/>
</dbReference>
<evidence type="ECO:0000313" key="5">
    <source>
        <dbReference type="Proteomes" id="UP000093501"/>
    </source>
</evidence>
<evidence type="ECO:0000313" key="4">
    <source>
        <dbReference type="EMBL" id="OCL36909.1"/>
    </source>
</evidence>
<dbReference type="PANTHER" id="PTHR30055">
    <property type="entry name" value="HTH-TYPE TRANSCRIPTIONAL REGULATOR RUTR"/>
    <property type="match status" value="1"/>
</dbReference>
<dbReference type="Pfam" id="PF00440">
    <property type="entry name" value="TetR_N"/>
    <property type="match status" value="1"/>
</dbReference>
<dbReference type="GO" id="GO:0003700">
    <property type="term" value="F:DNA-binding transcription factor activity"/>
    <property type="evidence" value="ECO:0007669"/>
    <property type="project" value="TreeGrafter"/>
</dbReference>
<comment type="caution">
    <text evidence="4">The sequence shown here is derived from an EMBL/GenBank/DDBJ whole genome shotgun (WGS) entry which is preliminary data.</text>
</comment>
<keyword evidence="5" id="KW-1185">Reference proteome</keyword>
<dbReference type="Gene3D" id="1.10.357.10">
    <property type="entry name" value="Tetracycline Repressor, domain 2"/>
    <property type="match status" value="1"/>
</dbReference>
<keyword evidence="2" id="KW-0238">DNA-binding</keyword>
<evidence type="ECO:0000256" key="2">
    <source>
        <dbReference type="ARBA" id="ARBA00023125"/>
    </source>
</evidence>
<dbReference type="InterPro" id="IPR050109">
    <property type="entry name" value="HTH-type_TetR-like_transc_reg"/>
</dbReference>
<dbReference type="EMBL" id="MBQD01000004">
    <property type="protein sequence ID" value="OCL36909.1"/>
    <property type="molecule type" value="Genomic_DNA"/>
</dbReference>
<accession>A0A1C0ARE9</accession>
<reference evidence="5" key="1">
    <citation type="submission" date="2016-07" db="EMBL/GenBank/DDBJ databases">
        <authorList>
            <person name="Florea S."/>
            <person name="Webb J.S."/>
            <person name="Jaromczyk J."/>
            <person name="Schardl C.L."/>
        </authorList>
    </citation>
    <scope>NUCLEOTIDE SEQUENCE [LARGE SCALE GENOMIC DNA]</scope>
    <source>
        <strain evidence="5">IPBSL-7</strain>
    </source>
</reference>
<gene>
    <name evidence="4" type="ORF">BCR15_12545</name>
</gene>
<dbReference type="InterPro" id="IPR001647">
    <property type="entry name" value="HTH_TetR"/>
</dbReference>
<proteinExistence type="predicted"/>
<dbReference type="GO" id="GO:0000976">
    <property type="term" value="F:transcription cis-regulatory region binding"/>
    <property type="evidence" value="ECO:0007669"/>
    <property type="project" value="TreeGrafter"/>
</dbReference>
<keyword evidence="1" id="KW-0805">Transcription regulation</keyword>
<keyword evidence="3" id="KW-0804">Transcription</keyword>
<dbReference type="Proteomes" id="UP000093501">
    <property type="component" value="Unassembled WGS sequence"/>
</dbReference>
<dbReference type="AlphaFoldDB" id="A0A1C0ARE9"/>
<organism evidence="4 5">
    <name type="scientific">Tessaracoccus lapidicaptus</name>
    <dbReference type="NCBI Taxonomy" id="1427523"/>
    <lineage>
        <taxon>Bacteria</taxon>
        <taxon>Bacillati</taxon>
        <taxon>Actinomycetota</taxon>
        <taxon>Actinomycetes</taxon>
        <taxon>Propionibacteriales</taxon>
        <taxon>Propionibacteriaceae</taxon>
        <taxon>Tessaracoccus</taxon>
    </lineage>
</organism>
<evidence type="ECO:0000256" key="3">
    <source>
        <dbReference type="ARBA" id="ARBA00023163"/>
    </source>
</evidence>
<name>A0A1C0ARE9_9ACTN</name>
<dbReference type="RefSeq" id="WP_068749849.1">
    <property type="nucleotide sequence ID" value="NZ_LR214441.1"/>
</dbReference>
<protein>
    <submittedName>
        <fullName evidence="4">Uncharacterized protein</fullName>
    </submittedName>
</protein>